<dbReference type="Pfam" id="PF14028">
    <property type="entry name" value="Lant_dehydr_C"/>
    <property type="match status" value="1"/>
</dbReference>
<proteinExistence type="predicted"/>
<feature type="domain" description="Thiopeptide-type bacteriocin biosynthesis" evidence="1">
    <location>
        <begin position="3"/>
        <end position="305"/>
    </location>
</feature>
<accession>A0A916RR38</accession>
<dbReference type="AlphaFoldDB" id="A0A916RR38"/>
<reference evidence="2" key="2">
    <citation type="submission" date="2020-09" db="EMBL/GenBank/DDBJ databases">
        <authorList>
            <person name="Sun Q."/>
            <person name="Zhou Y."/>
        </authorList>
    </citation>
    <scope>NUCLEOTIDE SEQUENCE</scope>
    <source>
        <strain evidence="2">CGMCC 1.12408</strain>
    </source>
</reference>
<gene>
    <name evidence="2" type="ORF">GCM10008025_07440</name>
</gene>
<keyword evidence="3" id="KW-1185">Reference proteome</keyword>
<dbReference type="RefSeq" id="WP_188383348.1">
    <property type="nucleotide sequence ID" value="NZ_BMEY01000003.1"/>
</dbReference>
<organism evidence="2 3">
    <name type="scientific">Ornithinibacillus halotolerans</name>
    <dbReference type="NCBI Taxonomy" id="1274357"/>
    <lineage>
        <taxon>Bacteria</taxon>
        <taxon>Bacillati</taxon>
        <taxon>Bacillota</taxon>
        <taxon>Bacilli</taxon>
        <taxon>Bacillales</taxon>
        <taxon>Bacillaceae</taxon>
        <taxon>Ornithinibacillus</taxon>
    </lineage>
</organism>
<reference evidence="2" key="1">
    <citation type="journal article" date="2014" name="Int. J. Syst. Evol. Microbiol.">
        <title>Complete genome sequence of Corynebacterium casei LMG S-19264T (=DSM 44701T), isolated from a smear-ripened cheese.</title>
        <authorList>
            <consortium name="US DOE Joint Genome Institute (JGI-PGF)"/>
            <person name="Walter F."/>
            <person name="Albersmeier A."/>
            <person name="Kalinowski J."/>
            <person name="Ruckert C."/>
        </authorList>
    </citation>
    <scope>NUCLEOTIDE SEQUENCE</scope>
    <source>
        <strain evidence="2">CGMCC 1.12408</strain>
    </source>
</reference>
<evidence type="ECO:0000313" key="2">
    <source>
        <dbReference type="EMBL" id="GGA66129.1"/>
    </source>
</evidence>
<evidence type="ECO:0000313" key="3">
    <source>
        <dbReference type="Proteomes" id="UP000613512"/>
    </source>
</evidence>
<name>A0A916RR38_9BACI</name>
<comment type="caution">
    <text evidence="2">The sequence shown here is derived from an EMBL/GenBank/DDBJ whole genome shotgun (WGS) entry which is preliminary data.</text>
</comment>
<dbReference type="Proteomes" id="UP000613512">
    <property type="component" value="Unassembled WGS sequence"/>
</dbReference>
<dbReference type="EMBL" id="BMEY01000003">
    <property type="protein sequence ID" value="GGA66129.1"/>
    <property type="molecule type" value="Genomic_DNA"/>
</dbReference>
<evidence type="ECO:0000259" key="1">
    <source>
        <dbReference type="Pfam" id="PF14028"/>
    </source>
</evidence>
<sequence>MGWYSYHIYYYNNAFVEDLISKVISNQLKKMVKEGDCSSWFYLRFFEYGPHIRLRIKDFKGDKTHLLDPIKEFIHNYPSVMIDYKSLKSPYGQDLNSTDSKDFIEEGNILEVPYIPEYQKYGGEDAISYSESFFHVSSKIASLLIDKTKYDFNKRFTFTLDLMLLTALSLDLPIKKLPSFFYHYAKFWEKYMEPEMKKKVSNKAQQLFEKNKEVITKRVYTIIHSYEGNKTPINEIHDIWKVNVTNLANDYKNSFNNGKLIQPSTGKIARNESEFLDSIFSICFSHIHMTNNRLGLSQYEEFYLGLFIYLAFKQMGPKIGVV</sequence>
<protein>
    <submittedName>
        <fullName evidence="2">Lantibiotic biosynthesis protein</fullName>
    </submittedName>
</protein>
<dbReference type="InterPro" id="IPR023809">
    <property type="entry name" value="Thiopep_bacteriocin_synth_dom"/>
</dbReference>